<evidence type="ECO:0000313" key="12">
    <source>
        <dbReference type="EMBL" id="PWN98373.1"/>
    </source>
</evidence>
<accession>A0A316ZDR2</accession>
<feature type="compositionally biased region" description="Basic and acidic residues" evidence="11">
    <location>
        <begin position="456"/>
        <end position="465"/>
    </location>
</feature>
<dbReference type="GO" id="GO:0006325">
    <property type="term" value="P:chromatin organization"/>
    <property type="evidence" value="ECO:0007669"/>
    <property type="project" value="UniProtKB-KW"/>
</dbReference>
<keyword evidence="9" id="KW-0539">Nucleus</keyword>
<dbReference type="OrthoDB" id="21557at2759"/>
<evidence type="ECO:0000256" key="10">
    <source>
        <dbReference type="RuleBase" id="RU261113"/>
    </source>
</evidence>
<keyword evidence="5" id="KW-0156">Chromatin regulator</keyword>
<comment type="similarity">
    <text evidence="10">Belongs to the SGF11 family.</text>
</comment>
<feature type="compositionally biased region" description="Low complexity" evidence="11">
    <location>
        <begin position="1"/>
        <end position="12"/>
    </location>
</feature>
<keyword evidence="2" id="KW-0479">Metal-binding</keyword>
<keyword evidence="6" id="KW-0805">Transcription regulation</keyword>
<evidence type="ECO:0000256" key="8">
    <source>
        <dbReference type="ARBA" id="ARBA00023163"/>
    </source>
</evidence>
<dbReference type="Proteomes" id="UP000245946">
    <property type="component" value="Unassembled WGS sequence"/>
</dbReference>
<evidence type="ECO:0000256" key="3">
    <source>
        <dbReference type="ARBA" id="ARBA00022771"/>
    </source>
</evidence>
<dbReference type="GO" id="GO:0008270">
    <property type="term" value="F:zinc ion binding"/>
    <property type="evidence" value="ECO:0007669"/>
    <property type="project" value="UniProtKB-KW"/>
</dbReference>
<sequence length="604" mass="62787">MLGVAVGVVSGSKARRRRGAWRRRATPPPLHEPRAKLHGRMKPAFPPPRHPQRRRRNFDTRLAPAAARSACLIIVRPRRQSSCRDLTTPRRWPQLQQCAMAPRTPASRRPSSAPALEAKSSLTSKLLESLVHELIVECASGAHKAQRLREEAETLHGAGCTDCGTLCRASHLAVLNGVQPPALSGKDSLLPPEPSAASSSSSATSSAPKALAAYSDNPLLACVVCAREVSANRYSYHLSKCVFGASGAGGSKGARRKLGAAGAAASGGANAAAVKQAKKIASALEARRRAGGLGSRRNTPQPSDEEESRRGTPTPAQRPLIVLSKKRAGSPGFSSSAPASTTGAFKKARTNTPPPAAERDRGMVRSSSTQAISHTTAPLLGSPLNPSHKASASLDGRGRGRGRGRPRGSGRGGGRAGPSALGRATPETQETRDSEEEGELQDDDEEERSVSPVKAAADRLPRMRTETLSAQASPMLSDASVDGDASEDEADQATAAAAASDADDDDADDDDEPDASEDDDDDDDEDEEGAASSSGSPASGHGGAVLSNSDRESSAEIIQPIRRKGGAGTASSKATQGIVRSRGSDGEFIDVDSASAQSDDNESF</sequence>
<dbReference type="GO" id="GO:0070461">
    <property type="term" value="C:SAGA-type complex"/>
    <property type="evidence" value="ECO:0007669"/>
    <property type="project" value="UniProtKB-ARBA"/>
</dbReference>
<evidence type="ECO:0000256" key="7">
    <source>
        <dbReference type="ARBA" id="ARBA00023159"/>
    </source>
</evidence>
<protein>
    <recommendedName>
        <fullName evidence="10">SAGA-associated factor 11</fullName>
    </recommendedName>
</protein>
<name>A0A316ZDR2_9BASI</name>
<dbReference type="STRING" id="58919.A0A316ZDR2"/>
<evidence type="ECO:0000256" key="9">
    <source>
        <dbReference type="ARBA" id="ARBA00023242"/>
    </source>
</evidence>
<feature type="compositionally biased region" description="Low complexity" evidence="11">
    <location>
        <begin position="329"/>
        <end position="345"/>
    </location>
</feature>
<dbReference type="AlphaFoldDB" id="A0A316ZDR2"/>
<feature type="compositionally biased region" description="Basic residues" evidence="11">
    <location>
        <begin position="399"/>
        <end position="408"/>
    </location>
</feature>
<dbReference type="InterPro" id="IPR013246">
    <property type="entry name" value="SAGA_su_Sgf11"/>
</dbReference>
<keyword evidence="13" id="KW-1185">Reference proteome</keyword>
<feature type="region of interest" description="Disordered" evidence="11">
    <location>
        <begin position="184"/>
        <end position="203"/>
    </location>
</feature>
<evidence type="ECO:0000256" key="5">
    <source>
        <dbReference type="ARBA" id="ARBA00022853"/>
    </source>
</evidence>
<organism evidence="12 13">
    <name type="scientific">Tilletiopsis washingtonensis</name>
    <dbReference type="NCBI Taxonomy" id="58919"/>
    <lineage>
        <taxon>Eukaryota</taxon>
        <taxon>Fungi</taxon>
        <taxon>Dikarya</taxon>
        <taxon>Basidiomycota</taxon>
        <taxon>Ustilaginomycotina</taxon>
        <taxon>Exobasidiomycetes</taxon>
        <taxon>Entylomatales</taxon>
        <taxon>Entylomatales incertae sedis</taxon>
        <taxon>Tilletiopsis</taxon>
    </lineage>
</organism>
<feature type="compositionally biased region" description="Acidic residues" evidence="11">
    <location>
        <begin position="433"/>
        <end position="447"/>
    </location>
</feature>
<evidence type="ECO:0000256" key="6">
    <source>
        <dbReference type="ARBA" id="ARBA00023015"/>
    </source>
</evidence>
<keyword evidence="8" id="KW-0804">Transcription</keyword>
<feature type="region of interest" description="Disordered" evidence="11">
    <location>
        <begin position="1"/>
        <end position="56"/>
    </location>
</feature>
<dbReference type="RefSeq" id="XP_025598652.1">
    <property type="nucleotide sequence ID" value="XM_025742181.1"/>
</dbReference>
<feature type="compositionally biased region" description="Acidic residues" evidence="11">
    <location>
        <begin position="501"/>
        <end position="529"/>
    </location>
</feature>
<evidence type="ECO:0000256" key="4">
    <source>
        <dbReference type="ARBA" id="ARBA00022833"/>
    </source>
</evidence>
<proteinExistence type="inferred from homology"/>
<comment type="subcellular location">
    <subcellularLocation>
        <location evidence="1 10">Nucleus</location>
    </subcellularLocation>
</comment>
<feature type="compositionally biased region" description="Basic residues" evidence="11">
    <location>
        <begin position="13"/>
        <end position="25"/>
    </location>
</feature>
<feature type="region of interest" description="Disordered" evidence="11">
    <location>
        <begin position="287"/>
        <end position="604"/>
    </location>
</feature>
<keyword evidence="3" id="KW-0863">Zinc-finger</keyword>
<keyword evidence="7 10" id="KW-0010">Activator</keyword>
<evidence type="ECO:0000256" key="2">
    <source>
        <dbReference type="ARBA" id="ARBA00022723"/>
    </source>
</evidence>
<dbReference type="GO" id="GO:0005634">
    <property type="term" value="C:nucleus"/>
    <property type="evidence" value="ECO:0007669"/>
    <property type="project" value="UniProtKB-SubCell"/>
</dbReference>
<keyword evidence="4" id="KW-0862">Zinc</keyword>
<dbReference type="EMBL" id="KZ819291">
    <property type="protein sequence ID" value="PWN98373.1"/>
    <property type="molecule type" value="Genomic_DNA"/>
</dbReference>
<evidence type="ECO:0000256" key="1">
    <source>
        <dbReference type="ARBA" id="ARBA00004123"/>
    </source>
</evidence>
<evidence type="ECO:0000313" key="13">
    <source>
        <dbReference type="Proteomes" id="UP000245946"/>
    </source>
</evidence>
<feature type="compositionally biased region" description="Low complexity" evidence="11">
    <location>
        <begin position="530"/>
        <end position="539"/>
    </location>
</feature>
<evidence type="ECO:0000256" key="11">
    <source>
        <dbReference type="SAM" id="MobiDB-lite"/>
    </source>
</evidence>
<dbReference type="GeneID" id="37269725"/>
<gene>
    <name evidence="12" type="ORF">FA09DRAFT_329434</name>
</gene>
<reference evidence="12 13" key="1">
    <citation type="journal article" date="2018" name="Mol. Biol. Evol.">
        <title>Broad Genomic Sampling Reveals a Smut Pathogenic Ancestry of the Fungal Clade Ustilaginomycotina.</title>
        <authorList>
            <person name="Kijpornyongpan T."/>
            <person name="Mondo S.J."/>
            <person name="Barry K."/>
            <person name="Sandor L."/>
            <person name="Lee J."/>
            <person name="Lipzen A."/>
            <person name="Pangilinan J."/>
            <person name="LaButti K."/>
            <person name="Hainaut M."/>
            <person name="Henrissat B."/>
            <person name="Grigoriev I.V."/>
            <person name="Spatafora J.W."/>
            <person name="Aime M.C."/>
        </authorList>
    </citation>
    <scope>NUCLEOTIDE SEQUENCE [LARGE SCALE GENOMIC DNA]</scope>
    <source>
        <strain evidence="12 13">MCA 4186</strain>
    </source>
</reference>
<dbReference type="Pfam" id="PF08209">
    <property type="entry name" value="Sgf11"/>
    <property type="match status" value="1"/>
</dbReference>
<feature type="compositionally biased region" description="Polar residues" evidence="11">
    <location>
        <begin position="365"/>
        <end position="376"/>
    </location>
</feature>